<name>A0A2T0K9Q3_9ACTN</name>
<feature type="region of interest" description="Disordered" evidence="1">
    <location>
        <begin position="1"/>
        <end position="31"/>
    </location>
</feature>
<protein>
    <submittedName>
        <fullName evidence="4">Vancomycin resistance protein YoaR</fullName>
    </submittedName>
</protein>
<keyword evidence="2" id="KW-0472">Membrane</keyword>
<organism evidence="4 5">
    <name type="scientific">Actinoplanes italicus</name>
    <dbReference type="NCBI Taxonomy" id="113567"/>
    <lineage>
        <taxon>Bacteria</taxon>
        <taxon>Bacillati</taxon>
        <taxon>Actinomycetota</taxon>
        <taxon>Actinomycetes</taxon>
        <taxon>Micromonosporales</taxon>
        <taxon>Micromonosporaceae</taxon>
        <taxon>Actinoplanes</taxon>
    </lineage>
</organism>
<evidence type="ECO:0000259" key="3">
    <source>
        <dbReference type="Pfam" id="PF12229"/>
    </source>
</evidence>
<sequence length="585" mass="61416">MTTASDRQPTVKVPQQASPAHDTLDVPPGETRRGRRALLAGGAVLALVAGGGFAARYAFKGDVPRGVTVLGVNLGGLTRAEAGTVLRAHLAADPRTSAAVRVRVEKKSATVSPAAIGLVVDVDATVDAASGGRPSLSGGRSVAPVIAVDADLLDAALLKAVGPVGTPMRAPAVTFTGLTPKAVHPAPGRGLDPERSAEAVKAGWLSGEPVTVPLVELRPATTAEEVDRLVEEVARPAVAAPLTITSEKGTLTVPPAAIAKSLVLTADRTGLIEPRFDPKKLRASVASRLARIEVAAKDASFTFAGGKPKIVAGADGRGLDLAALAPDLLTAARSSDARTVKASLTTAAPATSVADLERLGVKEKVSTFTTKFTGGLSSPRSQNIVTAAKQVRGALVLPGKTFSLNRHTGERGYAQGYKDAPVIVGGDLQPGVGGGVSQFTTTLFNATYYAGLEDVEHKPHSYYFDRYPAVIESTIFWPDLDFRFKNNTPYGVLIHTAHTSDSITVSVWSTRVWDKVTTEWSPRRNITSPQTITKPDGPDCIATSGLIGFTQDAWRLFHKGGKVVQREKFTWKYDPEPRFICGAPA</sequence>
<dbReference type="InterPro" id="IPR007391">
    <property type="entry name" value="Vancomycin_resist_VanW"/>
</dbReference>
<dbReference type="Proteomes" id="UP000239415">
    <property type="component" value="Unassembled WGS sequence"/>
</dbReference>
<keyword evidence="2" id="KW-1133">Transmembrane helix</keyword>
<reference evidence="4 5" key="1">
    <citation type="submission" date="2018-03" db="EMBL/GenBank/DDBJ databases">
        <title>Genomic Encyclopedia of Archaeal and Bacterial Type Strains, Phase II (KMG-II): from individual species to whole genera.</title>
        <authorList>
            <person name="Goeker M."/>
        </authorList>
    </citation>
    <scope>NUCLEOTIDE SEQUENCE [LARGE SCALE GENOMIC DNA]</scope>
    <source>
        <strain evidence="4 5">DSM 43146</strain>
    </source>
</reference>
<keyword evidence="5" id="KW-1185">Reference proteome</keyword>
<proteinExistence type="predicted"/>
<dbReference type="InterPro" id="IPR052913">
    <property type="entry name" value="Glycopeptide_resist_protein"/>
</dbReference>
<evidence type="ECO:0000313" key="5">
    <source>
        <dbReference type="Proteomes" id="UP000239415"/>
    </source>
</evidence>
<dbReference type="AlphaFoldDB" id="A0A2T0K9Q3"/>
<feature type="compositionally biased region" description="Polar residues" evidence="1">
    <location>
        <begin position="1"/>
        <end position="18"/>
    </location>
</feature>
<evidence type="ECO:0000256" key="1">
    <source>
        <dbReference type="SAM" id="MobiDB-lite"/>
    </source>
</evidence>
<dbReference type="Pfam" id="PF04294">
    <property type="entry name" value="VanW"/>
    <property type="match status" value="1"/>
</dbReference>
<dbReference type="PANTHER" id="PTHR35788:SF1">
    <property type="entry name" value="EXPORTED PROTEIN"/>
    <property type="match status" value="1"/>
</dbReference>
<gene>
    <name evidence="4" type="ORF">CLV67_109109</name>
</gene>
<accession>A0A2T0K9Q3</accession>
<dbReference type="RefSeq" id="WP_239166445.1">
    <property type="nucleotide sequence ID" value="NZ_BOMO01000077.1"/>
</dbReference>
<dbReference type="PANTHER" id="PTHR35788">
    <property type="entry name" value="EXPORTED PROTEIN-RELATED"/>
    <property type="match status" value="1"/>
</dbReference>
<evidence type="ECO:0000256" key="2">
    <source>
        <dbReference type="SAM" id="Phobius"/>
    </source>
</evidence>
<comment type="caution">
    <text evidence="4">The sequence shown here is derived from an EMBL/GenBank/DDBJ whole genome shotgun (WGS) entry which is preliminary data.</text>
</comment>
<feature type="transmembrane region" description="Helical" evidence="2">
    <location>
        <begin position="37"/>
        <end position="59"/>
    </location>
</feature>
<dbReference type="InterPro" id="IPR022029">
    <property type="entry name" value="YoaR-like_PG-bd"/>
</dbReference>
<keyword evidence="2" id="KW-0812">Transmembrane</keyword>
<dbReference type="EMBL" id="PVMZ01000009">
    <property type="protein sequence ID" value="PRX19844.1"/>
    <property type="molecule type" value="Genomic_DNA"/>
</dbReference>
<evidence type="ECO:0000313" key="4">
    <source>
        <dbReference type="EMBL" id="PRX19844.1"/>
    </source>
</evidence>
<dbReference type="Pfam" id="PF12229">
    <property type="entry name" value="PG_binding_4"/>
    <property type="match status" value="1"/>
</dbReference>
<feature type="domain" description="YoaR-like putative peptidoglycan binding" evidence="3">
    <location>
        <begin position="223"/>
        <end position="340"/>
    </location>
</feature>